<dbReference type="SUPFAM" id="SSF143011">
    <property type="entry name" value="RelE-like"/>
    <property type="match status" value="1"/>
</dbReference>
<dbReference type="Gene3D" id="3.30.2310.20">
    <property type="entry name" value="RelE-like"/>
    <property type="match status" value="1"/>
</dbReference>
<dbReference type="InterPro" id="IPR007711">
    <property type="entry name" value="HigB-1"/>
</dbReference>
<proteinExistence type="predicted"/>
<gene>
    <name evidence="1" type="ORF">ED208_07455</name>
</gene>
<dbReference type="Pfam" id="PF05015">
    <property type="entry name" value="HigB-like_toxin"/>
    <property type="match status" value="1"/>
</dbReference>
<evidence type="ECO:0000313" key="1">
    <source>
        <dbReference type="EMBL" id="ROH91187.1"/>
    </source>
</evidence>
<evidence type="ECO:0000313" key="2">
    <source>
        <dbReference type="Proteomes" id="UP000282106"/>
    </source>
</evidence>
<dbReference type="Proteomes" id="UP000282106">
    <property type="component" value="Unassembled WGS sequence"/>
</dbReference>
<dbReference type="InParanoid" id="A0A3N0VEJ1"/>
<reference evidence="1 2" key="1">
    <citation type="submission" date="2018-10" db="EMBL/GenBank/DDBJ databases">
        <authorList>
            <person name="Chen W.-M."/>
        </authorList>
    </citation>
    <scope>NUCLEOTIDE SEQUENCE [LARGE SCALE GENOMIC DNA]</scope>
    <source>
        <strain evidence="1 2">THS-13</strain>
    </source>
</reference>
<comment type="caution">
    <text evidence="1">The sequence shown here is derived from an EMBL/GenBank/DDBJ whole genome shotgun (WGS) entry which is preliminary data.</text>
</comment>
<dbReference type="InterPro" id="IPR035093">
    <property type="entry name" value="RelE/ParE_toxin_dom_sf"/>
</dbReference>
<dbReference type="PANTHER" id="PTHR40266:SF2">
    <property type="entry name" value="TOXIN HIGB-1"/>
    <property type="match status" value="1"/>
</dbReference>
<dbReference type="PANTHER" id="PTHR40266">
    <property type="entry name" value="TOXIN HIGB-1"/>
    <property type="match status" value="1"/>
</dbReference>
<organism evidence="1 2">
    <name type="scientific">Stagnimonas aquatica</name>
    <dbReference type="NCBI Taxonomy" id="2689987"/>
    <lineage>
        <taxon>Bacteria</taxon>
        <taxon>Pseudomonadati</taxon>
        <taxon>Pseudomonadota</taxon>
        <taxon>Gammaproteobacteria</taxon>
        <taxon>Nevskiales</taxon>
        <taxon>Nevskiaceae</taxon>
        <taxon>Stagnimonas</taxon>
    </lineage>
</organism>
<sequence length="95" mass="10827">MRAVIKSFAHKGLERFYRTGSKAGIQAMHARRLQLILALLDQARVIEDMNAPGLALHRLKGDLAGQWSVTVQANWRVMFRYANGDAEIVDYLDYH</sequence>
<dbReference type="EMBL" id="RJVO01000003">
    <property type="protein sequence ID" value="ROH91187.1"/>
    <property type="molecule type" value="Genomic_DNA"/>
</dbReference>
<dbReference type="AlphaFoldDB" id="A0A3N0VEJ1"/>
<keyword evidence="2" id="KW-1185">Reference proteome</keyword>
<accession>A0A3N0VEJ1</accession>
<name>A0A3N0VEJ1_9GAMM</name>
<protein>
    <submittedName>
        <fullName evidence="1">Peptidase</fullName>
    </submittedName>
</protein>